<evidence type="ECO:0000313" key="2">
    <source>
        <dbReference type="Proteomes" id="UP000274556"/>
    </source>
</evidence>
<keyword evidence="2" id="KW-1185">Reference proteome</keyword>
<organism evidence="1 2">
    <name type="scientific">Thiocapsa rosea</name>
    <dbReference type="NCBI Taxonomy" id="69360"/>
    <lineage>
        <taxon>Bacteria</taxon>
        <taxon>Pseudomonadati</taxon>
        <taxon>Pseudomonadota</taxon>
        <taxon>Gammaproteobacteria</taxon>
        <taxon>Chromatiales</taxon>
        <taxon>Chromatiaceae</taxon>
        <taxon>Thiocapsa</taxon>
    </lineage>
</organism>
<comment type="caution">
    <text evidence="1">The sequence shown here is derived from an EMBL/GenBank/DDBJ whole genome shotgun (WGS) entry which is preliminary data.</text>
</comment>
<protein>
    <submittedName>
        <fullName evidence="1">Uncharacterized protein</fullName>
    </submittedName>
</protein>
<dbReference type="EMBL" id="RBXL01000001">
    <property type="protein sequence ID" value="RKT43995.1"/>
    <property type="molecule type" value="Genomic_DNA"/>
</dbReference>
<name>A0A495V5W7_9GAMM</name>
<sequence>MCKKKRFKPRLAEIEDIFKTRRNVKMTHFALVAV</sequence>
<gene>
    <name evidence="1" type="ORF">BDD21_1365</name>
</gene>
<proteinExistence type="predicted"/>
<dbReference type="AlphaFoldDB" id="A0A495V5W7"/>
<accession>A0A495V5W7</accession>
<dbReference type="Proteomes" id="UP000274556">
    <property type="component" value="Unassembled WGS sequence"/>
</dbReference>
<reference evidence="1 2" key="1">
    <citation type="submission" date="2018-10" db="EMBL/GenBank/DDBJ databases">
        <title>Genomic Encyclopedia of Archaeal and Bacterial Type Strains, Phase II (KMG-II): from individual species to whole genera.</title>
        <authorList>
            <person name="Goeker M."/>
        </authorList>
    </citation>
    <scope>NUCLEOTIDE SEQUENCE [LARGE SCALE GENOMIC DNA]</scope>
    <source>
        <strain evidence="1 2">DSM 235</strain>
    </source>
</reference>
<evidence type="ECO:0000313" key="1">
    <source>
        <dbReference type="EMBL" id="RKT43995.1"/>
    </source>
</evidence>